<protein>
    <submittedName>
        <fullName evidence="1">Uncharacterized protein</fullName>
    </submittedName>
</protein>
<dbReference type="Proteomes" id="UP000271937">
    <property type="component" value="Unassembled WGS sequence"/>
</dbReference>
<proteinExistence type="predicted"/>
<reference evidence="1 2" key="1">
    <citation type="submission" date="2018-11" db="EMBL/GenBank/DDBJ databases">
        <title>Flavobacterium sp. nov., YIM 102600 draft genome.</title>
        <authorList>
            <person name="Li G."/>
            <person name="Jiang Y."/>
        </authorList>
    </citation>
    <scope>NUCLEOTIDE SEQUENCE [LARGE SCALE GENOMIC DNA]</scope>
    <source>
        <strain evidence="1 2">YIM 102600</strain>
    </source>
</reference>
<evidence type="ECO:0000313" key="2">
    <source>
        <dbReference type="Proteomes" id="UP000271937"/>
    </source>
</evidence>
<dbReference type="InterPro" id="IPR046601">
    <property type="entry name" value="DUF6660"/>
</dbReference>
<keyword evidence="2" id="KW-1185">Reference proteome</keyword>
<name>A0A3P3W3N6_9FLAO</name>
<dbReference type="Pfam" id="PF20365">
    <property type="entry name" value="DUF6660"/>
    <property type="match status" value="1"/>
</dbReference>
<organism evidence="1 2">
    <name type="scientific">Flavobacterium macacae</name>
    <dbReference type="NCBI Taxonomy" id="2488993"/>
    <lineage>
        <taxon>Bacteria</taxon>
        <taxon>Pseudomonadati</taxon>
        <taxon>Bacteroidota</taxon>
        <taxon>Flavobacteriia</taxon>
        <taxon>Flavobacteriales</taxon>
        <taxon>Flavobacteriaceae</taxon>
        <taxon>Flavobacterium</taxon>
    </lineage>
</organism>
<evidence type="ECO:0000313" key="1">
    <source>
        <dbReference type="EMBL" id="RRJ88536.1"/>
    </source>
</evidence>
<accession>A0A3P3W3N6</accession>
<dbReference type="OrthoDB" id="997115at2"/>
<gene>
    <name evidence="1" type="ORF">EG849_14310</name>
</gene>
<comment type="caution">
    <text evidence="1">The sequence shown here is derived from an EMBL/GenBank/DDBJ whole genome shotgun (WGS) entry which is preliminary data.</text>
</comment>
<dbReference type="EMBL" id="RQVR01000023">
    <property type="protein sequence ID" value="RRJ88536.1"/>
    <property type="molecule type" value="Genomic_DNA"/>
</dbReference>
<dbReference type="AlphaFoldDB" id="A0A3P3W3N6"/>
<sequence length="108" mass="12531">MRWIITIWTFYLMVLFSLPCSDGSNQCEDTIPEIETVQSHDHNQDSDDNCGPFCYCNCCSISIATYHFKPFEIKQPKPTLVVKKITLRDFTLISFYSGSIWHPPKFTV</sequence>
<dbReference type="RefSeq" id="WP_125013935.1">
    <property type="nucleotide sequence ID" value="NZ_RQVR01000023.1"/>
</dbReference>